<dbReference type="Proteomes" id="UP001558534">
    <property type="component" value="Unassembled WGS sequence"/>
</dbReference>
<dbReference type="InterPro" id="IPR037883">
    <property type="entry name" value="Knr4/Smi1-like_sf"/>
</dbReference>
<protein>
    <submittedName>
        <fullName evidence="2">SMI1/KNR4 family protein</fullName>
    </submittedName>
</protein>
<feature type="domain" description="Knr4/Smi1-like" evidence="1">
    <location>
        <begin position="29"/>
        <end position="181"/>
    </location>
</feature>
<dbReference type="RefSeq" id="WP_368634643.1">
    <property type="nucleotide sequence ID" value="NZ_JBFRHK010000001.1"/>
</dbReference>
<keyword evidence="3" id="KW-1185">Reference proteome</keyword>
<gene>
    <name evidence="2" type="ORF">AB1300_00455</name>
</gene>
<dbReference type="EMBL" id="JBFRHK010000001">
    <property type="protein sequence ID" value="MEX3743597.1"/>
    <property type="molecule type" value="Genomic_DNA"/>
</dbReference>
<dbReference type="SUPFAM" id="SSF160631">
    <property type="entry name" value="SMI1/KNR4-like"/>
    <property type="match status" value="1"/>
</dbReference>
<sequence length="198" mass="23093">MRTFTPYFNGLMKYLPEEEQLQLQQTIGATESQIQLLLEVFPECPESLMNLLKDVNGTYYCKHSDETICVLVLGSGLDEYPYYLKSVEQIIKDYRVEDSVSIYDRYKDFLDFVEVDERINLHVPLKERLCFSDCMNNGGTSSLYIDFKPNDCGVVGQVIRYMHDPDSYEVIAPSFDAYLQQLMDGEYEFTALYEEDYD</sequence>
<accession>A0ABV3VQE2</accession>
<dbReference type="InterPro" id="IPR018958">
    <property type="entry name" value="Knr4/Smi1-like_dom"/>
</dbReference>
<dbReference type="Gene3D" id="3.40.1580.10">
    <property type="entry name" value="SMI1/KNR4-like"/>
    <property type="match status" value="1"/>
</dbReference>
<organism evidence="2 3">
    <name type="scientific">Lysinibacillus xylanilyticus</name>
    <dbReference type="NCBI Taxonomy" id="582475"/>
    <lineage>
        <taxon>Bacteria</taxon>
        <taxon>Bacillati</taxon>
        <taxon>Bacillota</taxon>
        <taxon>Bacilli</taxon>
        <taxon>Bacillales</taxon>
        <taxon>Bacillaceae</taxon>
        <taxon>Lysinibacillus</taxon>
    </lineage>
</organism>
<proteinExistence type="predicted"/>
<evidence type="ECO:0000313" key="2">
    <source>
        <dbReference type="EMBL" id="MEX3743597.1"/>
    </source>
</evidence>
<evidence type="ECO:0000313" key="3">
    <source>
        <dbReference type="Proteomes" id="UP001558534"/>
    </source>
</evidence>
<comment type="caution">
    <text evidence="2">The sequence shown here is derived from an EMBL/GenBank/DDBJ whole genome shotgun (WGS) entry which is preliminary data.</text>
</comment>
<name>A0ABV3VQE2_9BACI</name>
<dbReference type="Pfam" id="PF09346">
    <property type="entry name" value="SMI1_KNR4"/>
    <property type="match status" value="1"/>
</dbReference>
<reference evidence="2 3" key="1">
    <citation type="submission" date="2024-07" db="EMBL/GenBank/DDBJ databases">
        <title>Characterization of a bacterium isolated from hydrolysated instant sea cucumber by whole-genome sequencing and metabolomics.</title>
        <authorList>
            <person name="Luo X."/>
            <person name="Zhang Z."/>
            <person name="Zheng Z."/>
            <person name="Zhang W."/>
            <person name="Ming T."/>
            <person name="Jiao L."/>
            <person name="Su X."/>
            <person name="Kong F."/>
            <person name="Xu J."/>
        </authorList>
    </citation>
    <scope>NUCLEOTIDE SEQUENCE [LARGE SCALE GENOMIC DNA]</scope>
    <source>
        <strain evidence="2 3">XL-2024</strain>
    </source>
</reference>
<evidence type="ECO:0000259" key="1">
    <source>
        <dbReference type="Pfam" id="PF09346"/>
    </source>
</evidence>